<gene>
    <name evidence="2" type="ORF">MNBD_GAMMA20-524</name>
</gene>
<dbReference type="Gene3D" id="3.40.50.10140">
    <property type="entry name" value="Toll/interleukin-1 receptor homology (TIR) domain"/>
    <property type="match status" value="1"/>
</dbReference>
<dbReference type="SMART" id="SM00255">
    <property type="entry name" value="TIR"/>
    <property type="match status" value="1"/>
</dbReference>
<dbReference type="SUPFAM" id="SSF52200">
    <property type="entry name" value="Toll/Interleukin receptor TIR domain"/>
    <property type="match status" value="1"/>
</dbReference>
<protein>
    <recommendedName>
        <fullName evidence="1">TIR domain-containing protein</fullName>
    </recommendedName>
</protein>
<dbReference type="InterPro" id="IPR000157">
    <property type="entry name" value="TIR_dom"/>
</dbReference>
<dbReference type="InterPro" id="IPR035897">
    <property type="entry name" value="Toll_tir_struct_dom_sf"/>
</dbReference>
<dbReference type="GO" id="GO:0007165">
    <property type="term" value="P:signal transduction"/>
    <property type="evidence" value="ECO:0007669"/>
    <property type="project" value="InterPro"/>
</dbReference>
<name>A0A3B1AAR6_9ZZZZ</name>
<dbReference type="AlphaFoldDB" id="A0A3B1AAR6"/>
<sequence length="223" mass="25680">MMKIERGAKRTAKPDIFISHSSKDKKAALHLAKVLNFCALDVWLDDWELEVGQSLTDEISKAMVESRYIAILITENYNKTVWTKTEYKKALSREQKEERTVMLPLIIGKAVIPDFLEDKIYIDLRTDFFKGVVNLVGMIHGISRFRISEAMNDSEPENIGDVWRLLQSIGFEPYVVLGEDDFKEMLKHGGQLIREDYATFDPFELMNRDAVSDHVKSLVGELY</sequence>
<dbReference type="EMBL" id="UOFU01000298">
    <property type="protein sequence ID" value="VAX02856.1"/>
    <property type="molecule type" value="Genomic_DNA"/>
</dbReference>
<dbReference type="PROSITE" id="PS50104">
    <property type="entry name" value="TIR"/>
    <property type="match status" value="1"/>
</dbReference>
<reference evidence="2" key="1">
    <citation type="submission" date="2018-06" db="EMBL/GenBank/DDBJ databases">
        <authorList>
            <person name="Zhirakovskaya E."/>
        </authorList>
    </citation>
    <scope>NUCLEOTIDE SEQUENCE</scope>
</reference>
<evidence type="ECO:0000259" key="1">
    <source>
        <dbReference type="PROSITE" id="PS50104"/>
    </source>
</evidence>
<proteinExistence type="predicted"/>
<evidence type="ECO:0000313" key="2">
    <source>
        <dbReference type="EMBL" id="VAX02856.1"/>
    </source>
</evidence>
<organism evidence="2">
    <name type="scientific">hydrothermal vent metagenome</name>
    <dbReference type="NCBI Taxonomy" id="652676"/>
    <lineage>
        <taxon>unclassified sequences</taxon>
        <taxon>metagenomes</taxon>
        <taxon>ecological metagenomes</taxon>
    </lineage>
</organism>
<dbReference type="Pfam" id="PF13676">
    <property type="entry name" value="TIR_2"/>
    <property type="match status" value="1"/>
</dbReference>
<accession>A0A3B1AAR6</accession>
<feature type="domain" description="TIR" evidence="1">
    <location>
        <begin position="12"/>
        <end position="128"/>
    </location>
</feature>